<organism evidence="1 2">
    <name type="scientific">Serpens gallinarum</name>
    <dbReference type="NCBI Taxonomy" id="2763075"/>
    <lineage>
        <taxon>Bacteria</taxon>
        <taxon>Pseudomonadati</taxon>
        <taxon>Pseudomonadota</taxon>
        <taxon>Gammaproteobacteria</taxon>
        <taxon>Pseudomonadales</taxon>
        <taxon>Pseudomonadaceae</taxon>
        <taxon>Pseudomonas</taxon>
    </lineage>
</organism>
<dbReference type="Proteomes" id="UP000611945">
    <property type="component" value="Unassembled WGS sequence"/>
</dbReference>
<name>A0ABR8TQ64_9PSED</name>
<accession>A0ABR8TQ64</accession>
<sequence length="49" mass="5433">MIHGPGTQPLVWHCLRSYMQNTNAWKGTTITFVLTPQAGGTHLDFANGY</sequence>
<dbReference type="EMBL" id="JACSQG010000006">
    <property type="protein sequence ID" value="MBD7977897.1"/>
    <property type="molecule type" value="Genomic_DNA"/>
</dbReference>
<keyword evidence="2" id="KW-1185">Reference proteome</keyword>
<gene>
    <name evidence="1" type="ORF">H9642_11930</name>
</gene>
<reference evidence="1 2" key="1">
    <citation type="submission" date="2020-08" db="EMBL/GenBank/DDBJ databases">
        <title>A Genomic Blueprint of the Chicken Gut Microbiome.</title>
        <authorList>
            <person name="Gilroy R."/>
            <person name="Ravi A."/>
            <person name="Getino M."/>
            <person name="Pursley I."/>
            <person name="Horton D.L."/>
            <person name="Alikhan N.-F."/>
            <person name="Baker D."/>
            <person name="Gharbi K."/>
            <person name="Hall N."/>
            <person name="Watson M."/>
            <person name="Adriaenssens E.M."/>
            <person name="Foster-Nyarko E."/>
            <person name="Jarju S."/>
            <person name="Secka A."/>
            <person name="Antonio M."/>
            <person name="Oren A."/>
            <person name="Chaudhuri R."/>
            <person name="La Ragione R.M."/>
            <person name="Hildebrand F."/>
            <person name="Pallen M.J."/>
        </authorList>
    </citation>
    <scope>NUCLEOTIDE SEQUENCE [LARGE SCALE GENOMIC DNA]</scope>
    <source>
        <strain evidence="1 2">Sa2CUA2</strain>
    </source>
</reference>
<evidence type="ECO:0000313" key="2">
    <source>
        <dbReference type="Proteomes" id="UP000611945"/>
    </source>
</evidence>
<comment type="caution">
    <text evidence="1">The sequence shown here is derived from an EMBL/GenBank/DDBJ whole genome shotgun (WGS) entry which is preliminary data.</text>
</comment>
<protein>
    <submittedName>
        <fullName evidence="1">Uncharacterized protein</fullName>
    </submittedName>
</protein>
<proteinExistence type="predicted"/>
<evidence type="ECO:0000313" key="1">
    <source>
        <dbReference type="EMBL" id="MBD7977897.1"/>
    </source>
</evidence>
<dbReference type="RefSeq" id="WP_251836677.1">
    <property type="nucleotide sequence ID" value="NZ_JACSQG010000006.1"/>
</dbReference>